<dbReference type="PANTHER" id="PTHR42923">
    <property type="entry name" value="PROTOPORPHYRINOGEN OXIDASE"/>
    <property type="match status" value="1"/>
</dbReference>
<protein>
    <recommendedName>
        <fullName evidence="3">Amine oxidase</fullName>
    </recommendedName>
</protein>
<dbReference type="Pfam" id="PF13450">
    <property type="entry name" value="NAD_binding_8"/>
    <property type="match status" value="1"/>
</dbReference>
<keyword evidence="2" id="KW-1185">Reference proteome</keyword>
<comment type="caution">
    <text evidence="1">The sequence shown here is derived from an EMBL/GenBank/DDBJ whole genome shotgun (WGS) entry which is preliminary data.</text>
</comment>
<reference evidence="1 2" key="1">
    <citation type="journal article" date="2021" name="Sci. Rep.">
        <title>The genome of the diatom Chaetoceros tenuissimus carries an ancient integrated fragment of an extant virus.</title>
        <authorList>
            <person name="Hongo Y."/>
            <person name="Kimura K."/>
            <person name="Takaki Y."/>
            <person name="Yoshida Y."/>
            <person name="Baba S."/>
            <person name="Kobayashi G."/>
            <person name="Nagasaki K."/>
            <person name="Hano T."/>
            <person name="Tomaru Y."/>
        </authorList>
    </citation>
    <scope>NUCLEOTIDE SEQUENCE [LARGE SCALE GENOMIC DNA]</scope>
    <source>
        <strain evidence="1 2">NIES-3715</strain>
    </source>
</reference>
<evidence type="ECO:0008006" key="3">
    <source>
        <dbReference type="Google" id="ProtNLM"/>
    </source>
</evidence>
<gene>
    <name evidence="1" type="ORF">CTEN210_04527</name>
</gene>
<name>A0AAD3CN76_9STRA</name>
<dbReference type="GO" id="GO:0016491">
    <property type="term" value="F:oxidoreductase activity"/>
    <property type="evidence" value="ECO:0007669"/>
    <property type="project" value="TreeGrafter"/>
</dbReference>
<dbReference type="Proteomes" id="UP001054902">
    <property type="component" value="Unassembled WGS sequence"/>
</dbReference>
<dbReference type="AlphaFoldDB" id="A0AAD3CN76"/>
<organism evidence="1 2">
    <name type="scientific">Chaetoceros tenuissimus</name>
    <dbReference type="NCBI Taxonomy" id="426638"/>
    <lineage>
        <taxon>Eukaryota</taxon>
        <taxon>Sar</taxon>
        <taxon>Stramenopiles</taxon>
        <taxon>Ochrophyta</taxon>
        <taxon>Bacillariophyta</taxon>
        <taxon>Coscinodiscophyceae</taxon>
        <taxon>Chaetocerotophycidae</taxon>
        <taxon>Chaetocerotales</taxon>
        <taxon>Chaetocerotaceae</taxon>
        <taxon>Chaetoceros</taxon>
    </lineage>
</organism>
<evidence type="ECO:0000313" key="1">
    <source>
        <dbReference type="EMBL" id="GFH48051.1"/>
    </source>
</evidence>
<accession>A0AAD3CN76</accession>
<dbReference type="EMBL" id="BLLK01000025">
    <property type="protein sequence ID" value="GFH48051.1"/>
    <property type="molecule type" value="Genomic_DNA"/>
</dbReference>
<dbReference type="SUPFAM" id="SSF51905">
    <property type="entry name" value="FAD/NAD(P)-binding domain"/>
    <property type="match status" value="1"/>
</dbReference>
<sequence>MRTNSNIHLRLVLQILASQILFHFTFAFTTPTLYTQNAWTTSLHSSIDTIQDTIEERPQRIIVVGGGWAGYSFCESISKNNLEIILLDASKDSKGGLAGGYRSEKNRPVEAGIHGFWREYNNVFDIMEKIEGIDVDTVLGDYIPSVLFSQHGRVALAPVIGNDDDIVTDQDLIKENLQKLAMNPLDVGLLRKTLAALVPPPLDLPILAEFDSKDLFSALPNSERKQLAWIDLVSAIGLLGAWADFNPEERASWERYDTYPAEDLFRKAGITQTLKEELVDPLLHVLPMCPAYDCSAAAALSCFHVFALQSIRGAFDVRWCRGSISELIFDPWQQQLENRGVTFQGGSRVVNIEKTMDDYKYAVTLDGSEPTTLGCDAIVFAVGANSMSKITQFSPLLQSLPATKDFDRLRGITCVAVRLFLKPNDVVYTDSEGRKTQLPMDLAKKMNDSPVAVCGPNIGNIPELKETGFCVYDLQRMQDEFAVKTEESIDDNLAVLEVDFYRADSIVNLSDDEIVSIALQAAASALETSTIDGDLVVDKAIVRARNAVSHFAPNQALYSSGVDLGDNIYICGDWIDRTGHSSWSTEKSVVTARQAAAALSRDLKLAKSECDVIEVAEDTLQLSLLRDAARLLRKTLPPTTLPPSPWILAKQLLSGDKSI</sequence>
<evidence type="ECO:0000313" key="2">
    <source>
        <dbReference type="Proteomes" id="UP001054902"/>
    </source>
</evidence>
<dbReference type="Gene3D" id="3.50.50.60">
    <property type="entry name" value="FAD/NAD(P)-binding domain"/>
    <property type="match status" value="1"/>
</dbReference>
<proteinExistence type="predicted"/>
<dbReference type="PANTHER" id="PTHR42923:SF46">
    <property type="entry name" value="AMINE OXIDASE"/>
    <property type="match status" value="1"/>
</dbReference>
<dbReference type="InterPro" id="IPR050464">
    <property type="entry name" value="Zeta_carotene_desat/Oxidored"/>
</dbReference>
<dbReference type="InterPro" id="IPR036188">
    <property type="entry name" value="FAD/NAD-bd_sf"/>
</dbReference>